<name>A0AAU7JCL8_9HYPH</name>
<dbReference type="RefSeq" id="WP_406854771.1">
    <property type="nucleotide sequence ID" value="NZ_CP157484.1"/>
</dbReference>
<dbReference type="PANTHER" id="PTHR43798">
    <property type="entry name" value="MONOACYLGLYCEROL LIPASE"/>
    <property type="match status" value="1"/>
</dbReference>
<evidence type="ECO:0000313" key="3">
    <source>
        <dbReference type="EMBL" id="XBO37945.1"/>
    </source>
</evidence>
<evidence type="ECO:0000259" key="2">
    <source>
        <dbReference type="Pfam" id="PF00561"/>
    </source>
</evidence>
<dbReference type="Pfam" id="PF00561">
    <property type="entry name" value="Abhydrolase_1"/>
    <property type="match status" value="1"/>
</dbReference>
<reference evidence="3" key="1">
    <citation type="submission" date="2024-05" db="EMBL/GenBank/DDBJ databases">
        <authorList>
            <person name="Kim S."/>
            <person name="Heo J."/>
            <person name="Choi H."/>
            <person name="Choi Y."/>
            <person name="Kwon S.-W."/>
            <person name="Kim Y."/>
        </authorList>
    </citation>
    <scope>NUCLEOTIDE SEQUENCE</scope>
    <source>
        <strain evidence="3">KACC 23698</strain>
    </source>
</reference>
<feature type="signal peptide" evidence="1">
    <location>
        <begin position="1"/>
        <end position="21"/>
    </location>
</feature>
<dbReference type="InterPro" id="IPR050266">
    <property type="entry name" value="AB_hydrolase_sf"/>
</dbReference>
<gene>
    <name evidence="3" type="ORF">ABEG18_19815</name>
</gene>
<dbReference type="InterPro" id="IPR000073">
    <property type="entry name" value="AB_hydrolase_1"/>
</dbReference>
<dbReference type="PRINTS" id="PR00111">
    <property type="entry name" value="ABHYDROLASE"/>
</dbReference>
<feature type="chain" id="PRO_5043829046" evidence="1">
    <location>
        <begin position="22"/>
        <end position="325"/>
    </location>
</feature>
<feature type="domain" description="AB hydrolase-1" evidence="2">
    <location>
        <begin position="62"/>
        <end position="300"/>
    </location>
</feature>
<dbReference type="EMBL" id="CP157484">
    <property type="protein sequence ID" value="XBO37945.1"/>
    <property type="molecule type" value="Genomic_DNA"/>
</dbReference>
<dbReference type="InterPro" id="IPR029058">
    <property type="entry name" value="AB_hydrolase_fold"/>
</dbReference>
<protein>
    <submittedName>
        <fullName evidence="3">Alpha/beta hydrolase</fullName>
    </submittedName>
</protein>
<proteinExistence type="predicted"/>
<accession>A0AAU7JCL8</accession>
<dbReference type="Gene3D" id="3.40.50.1820">
    <property type="entry name" value="alpha/beta hydrolase"/>
    <property type="match status" value="1"/>
</dbReference>
<dbReference type="SUPFAM" id="SSF53474">
    <property type="entry name" value="alpha/beta-Hydrolases"/>
    <property type="match status" value="1"/>
</dbReference>
<keyword evidence="1" id="KW-0732">Signal</keyword>
<dbReference type="GO" id="GO:0016020">
    <property type="term" value="C:membrane"/>
    <property type="evidence" value="ECO:0007669"/>
    <property type="project" value="TreeGrafter"/>
</dbReference>
<dbReference type="InterPro" id="IPR000639">
    <property type="entry name" value="Epox_hydrolase-like"/>
</dbReference>
<evidence type="ECO:0000256" key="1">
    <source>
        <dbReference type="SAM" id="SignalP"/>
    </source>
</evidence>
<organism evidence="3">
    <name type="scientific">Alsobacter sp. KACC 23698</name>
    <dbReference type="NCBI Taxonomy" id="3149229"/>
    <lineage>
        <taxon>Bacteria</taxon>
        <taxon>Pseudomonadati</taxon>
        <taxon>Pseudomonadota</taxon>
        <taxon>Alphaproteobacteria</taxon>
        <taxon>Hyphomicrobiales</taxon>
        <taxon>Alsobacteraceae</taxon>
        <taxon>Alsobacter</taxon>
    </lineage>
</organism>
<dbReference type="AlphaFoldDB" id="A0AAU7JCL8"/>
<dbReference type="PANTHER" id="PTHR43798:SF33">
    <property type="entry name" value="HYDROLASE, PUTATIVE (AFU_ORTHOLOGUE AFUA_2G14860)-RELATED"/>
    <property type="match status" value="1"/>
</dbReference>
<keyword evidence="3" id="KW-0378">Hydrolase</keyword>
<dbReference type="GO" id="GO:0016787">
    <property type="term" value="F:hydrolase activity"/>
    <property type="evidence" value="ECO:0007669"/>
    <property type="project" value="UniProtKB-KW"/>
</dbReference>
<sequence length="325" mass="33778">MKRTALALGLAAGAAAASALASSLLAEAQSRAHPPKGRLVPVEGGTVHLVDRGPEGGAPGAPILLLHGASANSGDMMMAIGDQLAQRRRVIAVDRPGHGWTDRIGERAASSPAAQARTIRAALAAVGVDRAVVVGHSWSGSLATALALDHPDIVSGLVLLAGATHPWMGGVAWYNRAASDKRFATLFNYTVATPVTALALDAGVRAVFAPNEPPPGYAERTAARLLLRPAEFQANAEDLFDLNDYLKVQSRRYAEIRVPTSILHGEADKIVSPVIHSVAIHRQIAGSHLTLLPGIGHMPHHAANEVVLAEIERVAGQASLAAAAE</sequence>
<dbReference type="PRINTS" id="PR00412">
    <property type="entry name" value="EPOXHYDRLASE"/>
</dbReference>